<dbReference type="OrthoDB" id="2619200at2"/>
<dbReference type="AlphaFoldDB" id="A0A1H8G7W5"/>
<dbReference type="EMBL" id="FOCQ01000010">
    <property type="protein sequence ID" value="SEN40136.1"/>
    <property type="molecule type" value="Genomic_DNA"/>
</dbReference>
<accession>A0A1H8G7W5</accession>
<dbReference type="RefSeq" id="WP_089969724.1">
    <property type="nucleotide sequence ID" value="NZ_FOCQ01000010.1"/>
</dbReference>
<keyword evidence="3" id="KW-1185">Reference proteome</keyword>
<dbReference type="STRING" id="1173111.SAMN05444955_110135"/>
<evidence type="ECO:0000256" key="1">
    <source>
        <dbReference type="SAM" id="Phobius"/>
    </source>
</evidence>
<organism evidence="2 3">
    <name type="scientific">Lihuaxuella thermophila</name>
    <dbReference type="NCBI Taxonomy" id="1173111"/>
    <lineage>
        <taxon>Bacteria</taxon>
        <taxon>Bacillati</taxon>
        <taxon>Bacillota</taxon>
        <taxon>Bacilli</taxon>
        <taxon>Bacillales</taxon>
        <taxon>Thermoactinomycetaceae</taxon>
        <taxon>Lihuaxuella</taxon>
    </lineage>
</organism>
<protein>
    <submittedName>
        <fullName evidence="2">Uncharacterized protein</fullName>
    </submittedName>
</protein>
<feature type="transmembrane region" description="Helical" evidence="1">
    <location>
        <begin position="6"/>
        <end position="24"/>
    </location>
</feature>
<evidence type="ECO:0000313" key="2">
    <source>
        <dbReference type="EMBL" id="SEN40136.1"/>
    </source>
</evidence>
<dbReference type="Proteomes" id="UP000199695">
    <property type="component" value="Unassembled WGS sequence"/>
</dbReference>
<proteinExistence type="predicted"/>
<sequence>MKQAEKWFIGVALAVALPALLPIVKKTARPLMEQGADWAKKWLKQAQIMTVKARHELEDIWFEAQYERMQKNWQRKSYTYTD</sequence>
<name>A0A1H8G7W5_9BACL</name>
<keyword evidence="1" id="KW-0812">Transmembrane</keyword>
<reference evidence="2 3" key="1">
    <citation type="submission" date="2016-10" db="EMBL/GenBank/DDBJ databases">
        <authorList>
            <person name="de Groot N.N."/>
        </authorList>
    </citation>
    <scope>NUCLEOTIDE SEQUENCE [LARGE SCALE GENOMIC DNA]</scope>
    <source>
        <strain evidence="2 3">DSM 46701</strain>
    </source>
</reference>
<keyword evidence="1" id="KW-0472">Membrane</keyword>
<evidence type="ECO:0000313" key="3">
    <source>
        <dbReference type="Proteomes" id="UP000199695"/>
    </source>
</evidence>
<keyword evidence="1" id="KW-1133">Transmembrane helix</keyword>
<gene>
    <name evidence="2" type="ORF">SAMN05444955_110135</name>
</gene>